<sequence>MTSKIQIIQIMHSKRRYLDLLLIGDEQESMIEKYLDRGDLYVGIISGKPIGVCVVTKESETLIEIKNIAVLPDYRRKGIGHEILKFIEQRYKGCNIQLGTGETPSTLNFYYSAGYKYSHRIKGFFTKNYDHPIIEEDILLKDMLYLIKKNI</sequence>
<feature type="domain" description="N-acetyltransferase" evidence="1">
    <location>
        <begin position="1"/>
        <end position="145"/>
    </location>
</feature>
<dbReference type="SUPFAM" id="SSF55729">
    <property type="entry name" value="Acyl-CoA N-acyltransferases (Nat)"/>
    <property type="match status" value="1"/>
</dbReference>
<dbReference type="RefSeq" id="WP_121700089.1">
    <property type="nucleotide sequence ID" value="NZ_JBCLPP010000033.1"/>
</dbReference>
<gene>
    <name evidence="2" type="ORF">AAK873_10925</name>
</gene>
<dbReference type="InterPro" id="IPR000182">
    <property type="entry name" value="GNAT_dom"/>
</dbReference>
<evidence type="ECO:0000313" key="2">
    <source>
        <dbReference type="EMBL" id="MEY8246124.1"/>
    </source>
</evidence>
<dbReference type="Gene3D" id="3.40.630.30">
    <property type="match status" value="1"/>
</dbReference>
<comment type="caution">
    <text evidence="2">The sequence shown here is derived from an EMBL/GenBank/DDBJ whole genome shotgun (WGS) entry which is preliminary data.</text>
</comment>
<dbReference type="InterPro" id="IPR016181">
    <property type="entry name" value="Acyl_CoA_acyltransferase"/>
</dbReference>
<evidence type="ECO:0000259" key="1">
    <source>
        <dbReference type="PROSITE" id="PS51186"/>
    </source>
</evidence>
<dbReference type="Pfam" id="PF13508">
    <property type="entry name" value="Acetyltransf_7"/>
    <property type="match status" value="1"/>
</dbReference>
<reference evidence="2 3" key="1">
    <citation type="submission" date="2024-03" db="EMBL/GenBank/DDBJ databases">
        <title>Mouse gut bacterial collection (mGBC) of GemPharmatech.</title>
        <authorList>
            <person name="He Y."/>
            <person name="Dong L."/>
            <person name="Wu D."/>
            <person name="Gao X."/>
            <person name="Lin Z."/>
        </authorList>
    </citation>
    <scope>NUCLEOTIDE SEQUENCE [LARGE SCALE GENOMIC DNA]</scope>
    <source>
        <strain evidence="2 3">54-13</strain>
    </source>
</reference>
<accession>A0ABV4CXH5</accession>
<evidence type="ECO:0000313" key="3">
    <source>
        <dbReference type="Proteomes" id="UP001565200"/>
    </source>
</evidence>
<proteinExistence type="predicted"/>
<organism evidence="2 3">
    <name type="scientific">Heminiphilus faecis</name>
    <dbReference type="NCBI Taxonomy" id="2601703"/>
    <lineage>
        <taxon>Bacteria</taxon>
        <taxon>Pseudomonadati</taxon>
        <taxon>Bacteroidota</taxon>
        <taxon>Bacteroidia</taxon>
        <taxon>Bacteroidales</taxon>
        <taxon>Muribaculaceae</taxon>
        <taxon>Heminiphilus</taxon>
    </lineage>
</organism>
<keyword evidence="3" id="KW-1185">Reference proteome</keyword>
<dbReference type="PROSITE" id="PS51186">
    <property type="entry name" value="GNAT"/>
    <property type="match status" value="1"/>
</dbReference>
<dbReference type="CDD" id="cd04301">
    <property type="entry name" value="NAT_SF"/>
    <property type="match status" value="1"/>
</dbReference>
<name>A0ABV4CXH5_9BACT</name>
<dbReference type="EMBL" id="JBCLPP010000033">
    <property type="protein sequence ID" value="MEY8246124.1"/>
    <property type="molecule type" value="Genomic_DNA"/>
</dbReference>
<dbReference type="Proteomes" id="UP001565200">
    <property type="component" value="Unassembled WGS sequence"/>
</dbReference>
<protein>
    <submittedName>
        <fullName evidence="2">GNAT family N-acetyltransferase</fullName>
    </submittedName>
</protein>